<protein>
    <submittedName>
        <fullName evidence="2">Uncharacterized protein</fullName>
    </submittedName>
</protein>
<dbReference type="EMBL" id="AZIL01002594">
    <property type="protein sequence ID" value="EWM21216.1"/>
    <property type="molecule type" value="Genomic_DNA"/>
</dbReference>
<feature type="region of interest" description="Disordered" evidence="1">
    <location>
        <begin position="68"/>
        <end position="100"/>
    </location>
</feature>
<dbReference type="OrthoDB" id="844594at2759"/>
<proteinExistence type="predicted"/>
<accession>W7TLB1</accession>
<evidence type="ECO:0000256" key="1">
    <source>
        <dbReference type="SAM" id="MobiDB-lite"/>
    </source>
</evidence>
<dbReference type="AlphaFoldDB" id="W7TLB1"/>
<sequence>MGGSDHCPCVTLPLPSSLPPSLPPQPPYPYQEVMPKLTPRTRVLYAFGESPAQDLDLINRAINRRGCEASSSLPHNGEGREAGNGGRWEGREKSQKKLKL</sequence>
<comment type="caution">
    <text evidence="2">The sequence shown here is derived from an EMBL/GenBank/DDBJ whole genome shotgun (WGS) entry which is preliminary data.</text>
</comment>
<evidence type="ECO:0000313" key="2">
    <source>
        <dbReference type="EMBL" id="EWM21216.1"/>
    </source>
</evidence>
<feature type="compositionally biased region" description="Basic and acidic residues" evidence="1">
    <location>
        <begin position="88"/>
        <end position="100"/>
    </location>
</feature>
<name>W7TLB1_9STRA</name>
<reference evidence="2 3" key="1">
    <citation type="journal article" date="2014" name="Mol. Plant">
        <title>Chromosome Scale Genome Assembly and Transcriptome Profiling of Nannochloropsis gaditana in Nitrogen Depletion.</title>
        <authorList>
            <person name="Corteggiani Carpinelli E."/>
            <person name="Telatin A."/>
            <person name="Vitulo N."/>
            <person name="Forcato C."/>
            <person name="D'Angelo M."/>
            <person name="Schiavon R."/>
            <person name="Vezzi A."/>
            <person name="Giacometti G.M."/>
            <person name="Morosinotto T."/>
            <person name="Valle G."/>
        </authorList>
    </citation>
    <scope>NUCLEOTIDE SEQUENCE [LARGE SCALE GENOMIC DNA]</scope>
    <source>
        <strain evidence="2 3">B-31</strain>
    </source>
</reference>
<dbReference type="Proteomes" id="UP000019335">
    <property type="component" value="Unassembled WGS sequence"/>
</dbReference>
<evidence type="ECO:0000313" key="3">
    <source>
        <dbReference type="Proteomes" id="UP000019335"/>
    </source>
</evidence>
<keyword evidence="3" id="KW-1185">Reference proteome</keyword>
<gene>
    <name evidence="2" type="ORF">Naga_100794g1</name>
</gene>
<organism evidence="2 3">
    <name type="scientific">Nannochloropsis gaditana</name>
    <dbReference type="NCBI Taxonomy" id="72520"/>
    <lineage>
        <taxon>Eukaryota</taxon>
        <taxon>Sar</taxon>
        <taxon>Stramenopiles</taxon>
        <taxon>Ochrophyta</taxon>
        <taxon>Eustigmatophyceae</taxon>
        <taxon>Eustigmatales</taxon>
        <taxon>Monodopsidaceae</taxon>
        <taxon>Nannochloropsis</taxon>
    </lineage>
</organism>